<sequence>MSLDVIFVCGALLCLLAIPALVSAWADNRIPSVSVFALLSGTGLTVYAWYSDPVRLAPSKMPDAFIRVFAELLRAI</sequence>
<dbReference type="Proteomes" id="UP000193963">
    <property type="component" value="Unassembled WGS sequence"/>
</dbReference>
<evidence type="ECO:0000313" key="2">
    <source>
        <dbReference type="EMBL" id="SLN53713.1"/>
    </source>
</evidence>
<proteinExistence type="predicted"/>
<organism evidence="2 3">
    <name type="scientific">Pseudooceanicola marinus</name>
    <dbReference type="NCBI Taxonomy" id="396013"/>
    <lineage>
        <taxon>Bacteria</taxon>
        <taxon>Pseudomonadati</taxon>
        <taxon>Pseudomonadota</taxon>
        <taxon>Alphaproteobacteria</taxon>
        <taxon>Rhodobacterales</taxon>
        <taxon>Paracoccaceae</taxon>
        <taxon>Pseudooceanicola</taxon>
    </lineage>
</organism>
<protein>
    <submittedName>
        <fullName evidence="2">Uncharacterized protein</fullName>
    </submittedName>
</protein>
<dbReference type="OrthoDB" id="7875801at2"/>
<keyword evidence="3" id="KW-1185">Reference proteome</keyword>
<feature type="transmembrane region" description="Helical" evidence="1">
    <location>
        <begin position="34"/>
        <end position="50"/>
    </location>
</feature>
<keyword evidence="1" id="KW-1133">Transmembrane helix</keyword>
<accession>A0A1X6ZK11</accession>
<dbReference type="EMBL" id="FWFN01000005">
    <property type="protein sequence ID" value="SLN53713.1"/>
    <property type="molecule type" value="Genomic_DNA"/>
</dbReference>
<name>A0A1X6ZK11_9RHOB</name>
<evidence type="ECO:0000313" key="3">
    <source>
        <dbReference type="Proteomes" id="UP000193963"/>
    </source>
</evidence>
<reference evidence="3" key="1">
    <citation type="submission" date="2017-03" db="EMBL/GenBank/DDBJ databases">
        <authorList>
            <person name="Rodrigo-Torres L."/>
            <person name="Arahal R.D."/>
            <person name="Lucena T."/>
        </authorList>
    </citation>
    <scope>NUCLEOTIDE SEQUENCE [LARGE SCALE GENOMIC DNA]</scope>
    <source>
        <strain evidence="3">CECT 7751</strain>
    </source>
</reference>
<dbReference type="RefSeq" id="WP_085888641.1">
    <property type="nucleotide sequence ID" value="NZ_FWFN01000005.1"/>
</dbReference>
<evidence type="ECO:0000256" key="1">
    <source>
        <dbReference type="SAM" id="Phobius"/>
    </source>
</evidence>
<keyword evidence="1" id="KW-0812">Transmembrane</keyword>
<keyword evidence="1" id="KW-0472">Membrane</keyword>
<dbReference type="AlphaFoldDB" id="A0A1X6ZK11"/>
<gene>
    <name evidence="2" type="ORF">PSM7751_02593</name>
</gene>